<dbReference type="EMBL" id="CP003051">
    <property type="protein sequence ID" value="AGA90187.1"/>
    <property type="molecule type" value="Genomic_DNA"/>
</dbReference>
<sequence>MTAILSLLLVVTLSILLTRVAAIVLTYTGLSRQTARFQARSAFSGAGFTTAESEQVVNHPVRRRVVLLLMLLGNAGIVTAVSSLILAFVRTGDDGLGLVIKIPLLVGGVVGLWLLSASALFDRLLSRLVERLLARYTQLDVRDYAGLLRLGGDYRIVELAVEADGWLDGRTLAEARPAAEGVLVLGVSSPGGEWLGTPGGETRVGAGDTLVVYGRTEAIESLQQRRKGARAEREHAEAVGKQGEVAARERREREVETGR</sequence>
<feature type="compositionally biased region" description="Basic and acidic residues" evidence="1">
    <location>
        <begin position="229"/>
        <end position="238"/>
    </location>
</feature>
<feature type="region of interest" description="Disordered" evidence="1">
    <location>
        <begin position="224"/>
        <end position="259"/>
    </location>
</feature>
<feature type="compositionally biased region" description="Basic and acidic residues" evidence="1">
    <location>
        <begin position="246"/>
        <end position="259"/>
    </location>
</feature>
<dbReference type="AlphaFoldDB" id="L0GWI1"/>
<dbReference type="KEGG" id="tmb:Thimo_1393"/>
<dbReference type="InterPro" id="IPR006037">
    <property type="entry name" value="RCK_C"/>
</dbReference>
<keyword evidence="2" id="KW-0812">Transmembrane</keyword>
<evidence type="ECO:0000256" key="1">
    <source>
        <dbReference type="SAM" id="MobiDB-lite"/>
    </source>
</evidence>
<dbReference type="InterPro" id="IPR036721">
    <property type="entry name" value="RCK_C_sf"/>
</dbReference>
<dbReference type="SUPFAM" id="SSF116726">
    <property type="entry name" value="TrkA C-terminal domain-like"/>
    <property type="match status" value="1"/>
</dbReference>
<dbReference type="GO" id="GO:0008324">
    <property type="term" value="F:monoatomic cation transmembrane transporter activity"/>
    <property type="evidence" value="ECO:0007669"/>
    <property type="project" value="InterPro"/>
</dbReference>
<dbReference type="HOGENOM" id="CLU_088248_0_0_6"/>
<accession>L0GWI1</accession>
<keyword evidence="2" id="KW-0472">Membrane</keyword>
<proteinExistence type="predicted"/>
<feature type="transmembrane region" description="Helical" evidence="2">
    <location>
        <begin position="65"/>
        <end position="89"/>
    </location>
</feature>
<dbReference type="PATRIC" id="fig|765912.4.peg.1363"/>
<reference evidence="4 5" key="1">
    <citation type="submission" date="2011-09" db="EMBL/GenBank/DDBJ databases">
        <title>Complete sequence of chromosome of Thioflavicoccus mobilis 8321.</title>
        <authorList>
            <consortium name="US DOE Joint Genome Institute"/>
            <person name="Lucas S."/>
            <person name="Han J."/>
            <person name="Lapidus A."/>
            <person name="Cheng J.-F."/>
            <person name="Goodwin L."/>
            <person name="Pitluck S."/>
            <person name="Peters L."/>
            <person name="Ovchinnikova G."/>
            <person name="Lu M."/>
            <person name="Detter J.C."/>
            <person name="Han C."/>
            <person name="Tapia R."/>
            <person name="Land M."/>
            <person name="Hauser L."/>
            <person name="Kyrpides N."/>
            <person name="Ivanova N."/>
            <person name="Pagani I."/>
            <person name="Vogl K."/>
            <person name="Liu Z."/>
            <person name="Imhoff J."/>
            <person name="Thiel V."/>
            <person name="Frigaard N.-U."/>
            <person name="Bryant D."/>
            <person name="Woyke T."/>
        </authorList>
    </citation>
    <scope>NUCLEOTIDE SEQUENCE [LARGE SCALE GENOMIC DNA]</scope>
    <source>
        <strain evidence="4 5">8321</strain>
    </source>
</reference>
<dbReference type="eggNOG" id="COG0569">
    <property type="taxonomic scope" value="Bacteria"/>
</dbReference>
<dbReference type="OrthoDB" id="369355at2"/>
<dbReference type="Proteomes" id="UP000010816">
    <property type="component" value="Chromosome"/>
</dbReference>
<dbReference type="Gene3D" id="3.30.70.1450">
    <property type="entry name" value="Regulator of K+ conductance, C-terminal domain"/>
    <property type="match status" value="1"/>
</dbReference>
<evidence type="ECO:0000259" key="3">
    <source>
        <dbReference type="PROSITE" id="PS51202"/>
    </source>
</evidence>
<name>L0GWI1_9GAMM</name>
<feature type="transmembrane region" description="Helical" evidence="2">
    <location>
        <begin position="6"/>
        <end position="30"/>
    </location>
</feature>
<feature type="transmembrane region" description="Helical" evidence="2">
    <location>
        <begin position="95"/>
        <end position="121"/>
    </location>
</feature>
<keyword evidence="5" id="KW-1185">Reference proteome</keyword>
<evidence type="ECO:0000256" key="2">
    <source>
        <dbReference type="SAM" id="Phobius"/>
    </source>
</evidence>
<dbReference type="Pfam" id="PF02080">
    <property type="entry name" value="TrkA_C"/>
    <property type="match status" value="1"/>
</dbReference>
<evidence type="ECO:0000313" key="5">
    <source>
        <dbReference type="Proteomes" id="UP000010816"/>
    </source>
</evidence>
<keyword evidence="2" id="KW-1133">Transmembrane helix</keyword>
<feature type="domain" description="RCK C-terminal" evidence="3">
    <location>
        <begin position="142"/>
        <end position="228"/>
    </location>
</feature>
<dbReference type="PROSITE" id="PS51202">
    <property type="entry name" value="RCK_C"/>
    <property type="match status" value="1"/>
</dbReference>
<protein>
    <recommendedName>
        <fullName evidence="3">RCK C-terminal domain-containing protein</fullName>
    </recommendedName>
</protein>
<organism evidence="4 5">
    <name type="scientific">Thioflavicoccus mobilis 8321</name>
    <dbReference type="NCBI Taxonomy" id="765912"/>
    <lineage>
        <taxon>Bacteria</taxon>
        <taxon>Pseudomonadati</taxon>
        <taxon>Pseudomonadota</taxon>
        <taxon>Gammaproteobacteria</taxon>
        <taxon>Chromatiales</taxon>
        <taxon>Chromatiaceae</taxon>
        <taxon>Thioflavicoccus</taxon>
    </lineage>
</organism>
<dbReference type="GO" id="GO:0006813">
    <property type="term" value="P:potassium ion transport"/>
    <property type="evidence" value="ECO:0007669"/>
    <property type="project" value="InterPro"/>
</dbReference>
<evidence type="ECO:0000313" key="4">
    <source>
        <dbReference type="EMBL" id="AGA90187.1"/>
    </source>
</evidence>
<gene>
    <name evidence="4" type="ORF">Thimo_1393</name>
</gene>
<dbReference type="STRING" id="765912.Thimo_1393"/>
<dbReference type="RefSeq" id="WP_015280331.1">
    <property type="nucleotide sequence ID" value="NC_019940.1"/>
</dbReference>